<dbReference type="InterPro" id="IPR011009">
    <property type="entry name" value="Kinase-like_dom_sf"/>
</dbReference>
<dbReference type="Pfam" id="PF07714">
    <property type="entry name" value="PK_Tyr_Ser-Thr"/>
    <property type="match status" value="1"/>
</dbReference>
<evidence type="ECO:0000256" key="3">
    <source>
        <dbReference type="ARBA" id="ARBA00022777"/>
    </source>
</evidence>
<evidence type="ECO:0000256" key="1">
    <source>
        <dbReference type="ARBA" id="ARBA00022679"/>
    </source>
</evidence>
<evidence type="ECO:0000259" key="5">
    <source>
        <dbReference type="PROSITE" id="PS50011"/>
    </source>
</evidence>
<dbReference type="GO" id="GO:0005737">
    <property type="term" value="C:cytoplasm"/>
    <property type="evidence" value="ECO:0007669"/>
    <property type="project" value="TreeGrafter"/>
</dbReference>
<dbReference type="AlphaFoldDB" id="A0AAD9P4U6"/>
<dbReference type="InterPro" id="IPR051681">
    <property type="entry name" value="Ser/Thr_Kinases-Pseudokinases"/>
</dbReference>
<evidence type="ECO:0000256" key="4">
    <source>
        <dbReference type="ARBA" id="ARBA00022840"/>
    </source>
</evidence>
<proteinExistence type="predicted"/>
<evidence type="ECO:0000313" key="6">
    <source>
        <dbReference type="EMBL" id="KAK2188173.1"/>
    </source>
</evidence>
<dbReference type="SUPFAM" id="SSF56112">
    <property type="entry name" value="Protein kinase-like (PK-like)"/>
    <property type="match status" value="1"/>
</dbReference>
<keyword evidence="2" id="KW-0547">Nucleotide-binding</keyword>
<dbReference type="GO" id="GO:0004674">
    <property type="term" value="F:protein serine/threonine kinase activity"/>
    <property type="evidence" value="ECO:0007669"/>
    <property type="project" value="TreeGrafter"/>
</dbReference>
<dbReference type="GO" id="GO:0004713">
    <property type="term" value="F:protein tyrosine kinase activity"/>
    <property type="evidence" value="ECO:0007669"/>
    <property type="project" value="InterPro"/>
</dbReference>
<gene>
    <name evidence="6" type="ORF">NP493_142g02029</name>
</gene>
<protein>
    <recommendedName>
        <fullName evidence="5">Protein kinase domain-containing protein</fullName>
    </recommendedName>
</protein>
<sequence length="117" mass="13292">MAYFCEINMSELEFFERCGAGAFGSVYRAHWISQNKEVAVKKLLHLAEEAQVLSVLSHRNIIQFYGAVTTQPNYCLVTEYAANGSVYSFLQHAGRHLVFDEILCWAKDIAMGMCLLY</sequence>
<dbReference type="PANTHER" id="PTHR44329">
    <property type="entry name" value="SERINE/THREONINE-PROTEIN KINASE TNNI3K-RELATED"/>
    <property type="match status" value="1"/>
</dbReference>
<dbReference type="FunFam" id="3.30.200.20:FF:000220">
    <property type="entry name" value="mitogen-activated protein kinase kinase kinase 20 isoform X1"/>
    <property type="match status" value="1"/>
</dbReference>
<feature type="domain" description="Protein kinase" evidence="5">
    <location>
        <begin position="12"/>
        <end position="117"/>
    </location>
</feature>
<keyword evidence="1" id="KW-0808">Transferase</keyword>
<reference evidence="6" key="1">
    <citation type="journal article" date="2023" name="Mol. Biol. Evol.">
        <title>Third-Generation Sequencing Reveals the Adaptive Role of the Epigenome in Three Deep-Sea Polychaetes.</title>
        <authorList>
            <person name="Perez M."/>
            <person name="Aroh O."/>
            <person name="Sun Y."/>
            <person name="Lan Y."/>
            <person name="Juniper S.K."/>
            <person name="Young C.R."/>
            <person name="Angers B."/>
            <person name="Qian P.Y."/>
        </authorList>
    </citation>
    <scope>NUCLEOTIDE SEQUENCE</scope>
    <source>
        <strain evidence="6">R07B-5</strain>
    </source>
</reference>
<dbReference type="InterPro" id="IPR001245">
    <property type="entry name" value="Ser-Thr/Tyr_kinase_cat_dom"/>
</dbReference>
<dbReference type="Proteomes" id="UP001209878">
    <property type="component" value="Unassembled WGS sequence"/>
</dbReference>
<evidence type="ECO:0000256" key="2">
    <source>
        <dbReference type="ARBA" id="ARBA00022741"/>
    </source>
</evidence>
<name>A0AAD9P4U6_RIDPI</name>
<accession>A0AAD9P4U6</accession>
<keyword evidence="7" id="KW-1185">Reference proteome</keyword>
<keyword evidence="4" id="KW-0067">ATP-binding</keyword>
<dbReference type="EMBL" id="JAODUO010000141">
    <property type="protein sequence ID" value="KAK2188173.1"/>
    <property type="molecule type" value="Genomic_DNA"/>
</dbReference>
<dbReference type="InterPro" id="IPR000719">
    <property type="entry name" value="Prot_kinase_dom"/>
</dbReference>
<organism evidence="6 7">
    <name type="scientific">Ridgeia piscesae</name>
    <name type="common">Tubeworm</name>
    <dbReference type="NCBI Taxonomy" id="27915"/>
    <lineage>
        <taxon>Eukaryota</taxon>
        <taxon>Metazoa</taxon>
        <taxon>Spiralia</taxon>
        <taxon>Lophotrochozoa</taxon>
        <taxon>Annelida</taxon>
        <taxon>Polychaeta</taxon>
        <taxon>Sedentaria</taxon>
        <taxon>Canalipalpata</taxon>
        <taxon>Sabellida</taxon>
        <taxon>Siboglinidae</taxon>
        <taxon>Ridgeia</taxon>
    </lineage>
</organism>
<evidence type="ECO:0000313" key="7">
    <source>
        <dbReference type="Proteomes" id="UP001209878"/>
    </source>
</evidence>
<dbReference type="InterPro" id="IPR020635">
    <property type="entry name" value="Tyr_kinase_cat_dom"/>
</dbReference>
<keyword evidence="3" id="KW-0418">Kinase</keyword>
<dbReference type="GO" id="GO:0005524">
    <property type="term" value="F:ATP binding"/>
    <property type="evidence" value="ECO:0007669"/>
    <property type="project" value="UniProtKB-KW"/>
</dbReference>
<dbReference type="SMART" id="SM00219">
    <property type="entry name" value="TyrKc"/>
    <property type="match status" value="1"/>
</dbReference>
<comment type="caution">
    <text evidence="6">The sequence shown here is derived from an EMBL/GenBank/DDBJ whole genome shotgun (WGS) entry which is preliminary data.</text>
</comment>
<dbReference type="PANTHER" id="PTHR44329:SF288">
    <property type="entry name" value="MITOGEN-ACTIVATED PROTEIN KINASE KINASE KINASE 20"/>
    <property type="match status" value="1"/>
</dbReference>
<dbReference type="Gene3D" id="3.30.200.20">
    <property type="entry name" value="Phosphorylase Kinase, domain 1"/>
    <property type="match status" value="1"/>
</dbReference>
<dbReference type="PROSITE" id="PS50011">
    <property type="entry name" value="PROTEIN_KINASE_DOM"/>
    <property type="match status" value="1"/>
</dbReference>